<proteinExistence type="evidence at transcript level"/>
<evidence type="ECO:0000256" key="2">
    <source>
        <dbReference type="ARBA" id="ARBA00022475"/>
    </source>
</evidence>
<feature type="transmembrane region" description="Helical" evidence="10">
    <location>
        <begin position="174"/>
        <end position="197"/>
    </location>
</feature>
<dbReference type="AlphaFoldDB" id="A0A2U9NK63"/>
<dbReference type="Pfam" id="PF02949">
    <property type="entry name" value="7tm_6"/>
    <property type="match status" value="1"/>
</dbReference>
<sequence length="212" mass="24754">MVVMGGILDENSTLQQSGWINGGMDVTITGFMLIVGVQFDILKYQIDYFIGQQQEEKLKKCYIYHTRIFELTKQIQRVFSIGLLAQFASSIVCICNTGFHFMLITWKSVQFINLMFYFTAMLVQLWMYCWFGNEIILKSIQVGDACYNSKWYELDSKLIKNYVFLIMERCKRPIAISVYGLATLSLTSYVSILNWSYSYYALLRRLYAKTTD</sequence>
<comment type="subcellular location">
    <subcellularLocation>
        <location evidence="1">Cell membrane</location>
        <topology evidence="1">Multi-pass membrane protein</topology>
    </subcellularLocation>
</comment>
<dbReference type="GO" id="GO:0007165">
    <property type="term" value="P:signal transduction"/>
    <property type="evidence" value="ECO:0007669"/>
    <property type="project" value="UniProtKB-KW"/>
</dbReference>
<keyword evidence="3" id="KW-0716">Sensory transduction</keyword>
<evidence type="ECO:0000256" key="7">
    <source>
        <dbReference type="ARBA" id="ARBA00023136"/>
    </source>
</evidence>
<keyword evidence="8" id="KW-0675">Receptor</keyword>
<keyword evidence="5" id="KW-0552">Olfaction</keyword>
<accession>A0A2U9NK63</accession>
<protein>
    <submittedName>
        <fullName evidence="11">OR1</fullName>
    </submittedName>
</protein>
<evidence type="ECO:0000256" key="10">
    <source>
        <dbReference type="SAM" id="Phobius"/>
    </source>
</evidence>
<dbReference type="PANTHER" id="PTHR21137:SF35">
    <property type="entry name" value="ODORANT RECEPTOR 19A-RELATED"/>
    <property type="match status" value="1"/>
</dbReference>
<evidence type="ECO:0000256" key="3">
    <source>
        <dbReference type="ARBA" id="ARBA00022606"/>
    </source>
</evidence>
<dbReference type="PANTHER" id="PTHR21137">
    <property type="entry name" value="ODORANT RECEPTOR"/>
    <property type="match status" value="1"/>
</dbReference>
<evidence type="ECO:0000256" key="1">
    <source>
        <dbReference type="ARBA" id="ARBA00004651"/>
    </source>
</evidence>
<dbReference type="EMBL" id="MF385147">
    <property type="protein sequence ID" value="AWT23318.1"/>
    <property type="molecule type" value="mRNA"/>
</dbReference>
<dbReference type="InterPro" id="IPR004117">
    <property type="entry name" value="7tm6_olfct_rcpt"/>
</dbReference>
<keyword evidence="9" id="KW-0807">Transducer</keyword>
<evidence type="ECO:0000256" key="8">
    <source>
        <dbReference type="ARBA" id="ARBA00023170"/>
    </source>
</evidence>
<dbReference type="GO" id="GO:0005549">
    <property type="term" value="F:odorant binding"/>
    <property type="evidence" value="ECO:0007669"/>
    <property type="project" value="InterPro"/>
</dbReference>
<keyword evidence="2" id="KW-1003">Cell membrane</keyword>
<feature type="transmembrane region" description="Helical" evidence="10">
    <location>
        <begin position="78"/>
        <end position="99"/>
    </location>
</feature>
<evidence type="ECO:0000256" key="9">
    <source>
        <dbReference type="ARBA" id="ARBA00023224"/>
    </source>
</evidence>
<dbReference type="GO" id="GO:0004984">
    <property type="term" value="F:olfactory receptor activity"/>
    <property type="evidence" value="ECO:0007669"/>
    <property type="project" value="InterPro"/>
</dbReference>
<evidence type="ECO:0000256" key="6">
    <source>
        <dbReference type="ARBA" id="ARBA00022989"/>
    </source>
</evidence>
<evidence type="ECO:0000256" key="5">
    <source>
        <dbReference type="ARBA" id="ARBA00022725"/>
    </source>
</evidence>
<evidence type="ECO:0000313" key="11">
    <source>
        <dbReference type="EMBL" id="AWT23318.1"/>
    </source>
</evidence>
<keyword evidence="6 10" id="KW-1133">Transmembrane helix</keyword>
<feature type="transmembrane region" description="Helical" evidence="10">
    <location>
        <begin position="111"/>
        <end position="131"/>
    </location>
</feature>
<dbReference type="GO" id="GO:0005886">
    <property type="term" value="C:plasma membrane"/>
    <property type="evidence" value="ECO:0007669"/>
    <property type="project" value="UniProtKB-SubCell"/>
</dbReference>
<keyword evidence="7 10" id="KW-0472">Membrane</keyword>
<keyword evidence="4 10" id="KW-0812">Transmembrane</keyword>
<organism evidence="11">
    <name type="scientific">Hycleus phaleratus</name>
    <dbReference type="NCBI Taxonomy" id="1248972"/>
    <lineage>
        <taxon>Eukaryota</taxon>
        <taxon>Metazoa</taxon>
        <taxon>Ecdysozoa</taxon>
        <taxon>Arthropoda</taxon>
        <taxon>Hexapoda</taxon>
        <taxon>Insecta</taxon>
        <taxon>Pterygota</taxon>
        <taxon>Neoptera</taxon>
        <taxon>Endopterygota</taxon>
        <taxon>Coleoptera</taxon>
        <taxon>Polyphaga</taxon>
        <taxon>Cucujiformia</taxon>
        <taxon>Meloidae</taxon>
        <taxon>Meloinae</taxon>
        <taxon>Hycleus</taxon>
    </lineage>
</organism>
<reference evidence="11" key="1">
    <citation type="submission" date="2017-06" db="EMBL/GenBank/DDBJ databases">
        <title>Comparative transcriptome analysis of chemosensory genes in two sister blister beetles provides insights into chemosensory adaptability.</title>
        <authorList>
            <person name="Wu Y."/>
            <person name="Chen X."/>
        </authorList>
    </citation>
    <scope>NUCLEOTIDE SEQUENCE</scope>
</reference>
<evidence type="ECO:0000256" key="4">
    <source>
        <dbReference type="ARBA" id="ARBA00022692"/>
    </source>
</evidence>
<name>A0A2U9NK63_9CUCU</name>